<dbReference type="Proteomes" id="UP000320762">
    <property type="component" value="Unassembled WGS sequence"/>
</dbReference>
<dbReference type="OrthoDB" id="3204502at2759"/>
<organism evidence="2 3">
    <name type="scientific">Schizophyllum amplum</name>
    <dbReference type="NCBI Taxonomy" id="97359"/>
    <lineage>
        <taxon>Eukaryota</taxon>
        <taxon>Fungi</taxon>
        <taxon>Dikarya</taxon>
        <taxon>Basidiomycota</taxon>
        <taxon>Agaricomycotina</taxon>
        <taxon>Agaricomycetes</taxon>
        <taxon>Agaricomycetidae</taxon>
        <taxon>Agaricales</taxon>
        <taxon>Schizophyllaceae</taxon>
        <taxon>Schizophyllum</taxon>
    </lineage>
</organism>
<sequence length="214" mass="23060">MTSRPILKACVSEQISACAPPQTPFVGALPFATYPHGMQSPHVHFPPTPNISSHHTTHSPAQYDRAPIVVGPNNCELPERGDRVCSPPNKKQRTTPPKGSYFHPRAFEAIEPESEPNSPLPPLVTDVSSSSESTDESDACASPEASSPAIASERESRLSFLPHSPGPGDQQRPGKRKHVRRPTGPIRRASSTRVSFSSFNESSEDDEASCLGGF</sequence>
<keyword evidence="3" id="KW-1185">Reference proteome</keyword>
<accession>A0A550D0P3</accession>
<evidence type="ECO:0000256" key="1">
    <source>
        <dbReference type="SAM" id="MobiDB-lite"/>
    </source>
</evidence>
<dbReference type="STRING" id="97359.A0A550D0P3"/>
<protein>
    <submittedName>
        <fullName evidence="2">Uncharacterized protein</fullName>
    </submittedName>
</protein>
<dbReference type="EMBL" id="VDMD01000001">
    <property type="protein sequence ID" value="TRM70607.1"/>
    <property type="molecule type" value="Genomic_DNA"/>
</dbReference>
<evidence type="ECO:0000313" key="3">
    <source>
        <dbReference type="Proteomes" id="UP000320762"/>
    </source>
</evidence>
<dbReference type="AlphaFoldDB" id="A0A550D0P3"/>
<feature type="compositionally biased region" description="Low complexity" evidence="1">
    <location>
        <begin position="139"/>
        <end position="151"/>
    </location>
</feature>
<name>A0A550D0P3_9AGAR</name>
<comment type="caution">
    <text evidence="2">The sequence shown here is derived from an EMBL/GenBank/DDBJ whole genome shotgun (WGS) entry which is preliminary data.</text>
</comment>
<proteinExistence type="predicted"/>
<reference evidence="2 3" key="1">
    <citation type="journal article" date="2019" name="New Phytol.">
        <title>Comparative genomics reveals unique wood-decay strategies and fruiting body development in the Schizophyllaceae.</title>
        <authorList>
            <person name="Almasi E."/>
            <person name="Sahu N."/>
            <person name="Krizsan K."/>
            <person name="Balint B."/>
            <person name="Kovacs G.M."/>
            <person name="Kiss B."/>
            <person name="Cseklye J."/>
            <person name="Drula E."/>
            <person name="Henrissat B."/>
            <person name="Nagy I."/>
            <person name="Chovatia M."/>
            <person name="Adam C."/>
            <person name="LaButti K."/>
            <person name="Lipzen A."/>
            <person name="Riley R."/>
            <person name="Grigoriev I.V."/>
            <person name="Nagy L.G."/>
        </authorList>
    </citation>
    <scope>NUCLEOTIDE SEQUENCE [LARGE SCALE GENOMIC DNA]</scope>
    <source>
        <strain evidence="2 3">NL-1724</strain>
    </source>
</reference>
<gene>
    <name evidence="2" type="ORF">BD626DRAFT_477996</name>
</gene>
<evidence type="ECO:0000313" key="2">
    <source>
        <dbReference type="EMBL" id="TRM70607.1"/>
    </source>
</evidence>
<feature type="compositionally biased region" description="Low complexity" evidence="1">
    <location>
        <begin position="187"/>
        <end position="201"/>
    </location>
</feature>
<feature type="compositionally biased region" description="Low complexity" evidence="1">
    <location>
        <begin position="123"/>
        <end position="132"/>
    </location>
</feature>
<feature type="region of interest" description="Disordered" evidence="1">
    <location>
        <begin position="79"/>
        <end position="214"/>
    </location>
</feature>